<name>A0A813X2T0_ADIRI</name>
<accession>A0A813X2T0</accession>
<feature type="region of interest" description="Disordered" evidence="1">
    <location>
        <begin position="367"/>
        <end position="400"/>
    </location>
</feature>
<organism evidence="2 3">
    <name type="scientific">Adineta ricciae</name>
    <name type="common">Rotifer</name>
    <dbReference type="NCBI Taxonomy" id="249248"/>
    <lineage>
        <taxon>Eukaryota</taxon>
        <taxon>Metazoa</taxon>
        <taxon>Spiralia</taxon>
        <taxon>Gnathifera</taxon>
        <taxon>Rotifera</taxon>
        <taxon>Eurotatoria</taxon>
        <taxon>Bdelloidea</taxon>
        <taxon>Adinetida</taxon>
        <taxon>Adinetidae</taxon>
        <taxon>Adineta</taxon>
    </lineage>
</organism>
<evidence type="ECO:0000256" key="1">
    <source>
        <dbReference type="SAM" id="MobiDB-lite"/>
    </source>
</evidence>
<feature type="region of interest" description="Disordered" evidence="1">
    <location>
        <begin position="123"/>
        <end position="176"/>
    </location>
</feature>
<keyword evidence="3" id="KW-1185">Reference proteome</keyword>
<comment type="caution">
    <text evidence="2">The sequence shown here is derived from an EMBL/GenBank/DDBJ whole genome shotgun (WGS) entry which is preliminary data.</text>
</comment>
<proteinExistence type="predicted"/>
<feature type="compositionally biased region" description="Low complexity" evidence="1">
    <location>
        <begin position="274"/>
        <end position="287"/>
    </location>
</feature>
<feature type="region of interest" description="Disordered" evidence="1">
    <location>
        <begin position="274"/>
        <end position="295"/>
    </location>
</feature>
<evidence type="ECO:0000313" key="2">
    <source>
        <dbReference type="EMBL" id="CAF0864114.1"/>
    </source>
</evidence>
<reference evidence="2" key="1">
    <citation type="submission" date="2021-02" db="EMBL/GenBank/DDBJ databases">
        <authorList>
            <person name="Nowell W R."/>
        </authorList>
    </citation>
    <scope>NUCLEOTIDE SEQUENCE</scope>
</reference>
<dbReference type="Proteomes" id="UP000663828">
    <property type="component" value="Unassembled WGS sequence"/>
</dbReference>
<sequence>MGENEKSSTSSARLGYLSGRKQRIECWASRRTNPAQHSTASATTTLLGTASAQKRSESSYKQTNRLLNVQLLQLGMERQNTIDQRTFEQKGFINRQTLRHKHNQAMTDILNYVRQCCKYADTHESQGSHSSSSEQTKRAKRSLSKSSSFTRSPPTKRSASASPYVPAGTSSNQDENVMIETNEPRLTSENTIAEPLIVSNIPVNDDDDDAQKRRVQFQMNTDLSEVQPTNLLLDSNTNNEIKSTQRTIISAPITLSINSLLKGRSINSAPFTRTVSSVPTSIPSRSSQPLVPKRSPSRFIVSKSSLRDFRLHPEKYLSPSNCYLPLLRRQAIETKAKERLPRQSTNLSRSTSGLSLELDAPFDDAKSFLSDDDTGKPIVRPQLSSANERERRQMDAPSSKRANLRNNIANIPESHTAAMARLRQREYNRLNNLVRSKLIEKVIEPLSTVKNDSCNEQSVKQESILHDRQSSFRPARARQLADILRSIDSLNCADSVENRARREMDIEKNRAKLSILIF</sequence>
<dbReference type="AlphaFoldDB" id="A0A813X2T0"/>
<feature type="compositionally biased region" description="Low complexity" evidence="1">
    <location>
        <begin position="144"/>
        <end position="158"/>
    </location>
</feature>
<protein>
    <submittedName>
        <fullName evidence="2">Uncharacterized protein</fullName>
    </submittedName>
</protein>
<evidence type="ECO:0000313" key="3">
    <source>
        <dbReference type="Proteomes" id="UP000663828"/>
    </source>
</evidence>
<gene>
    <name evidence="2" type="ORF">XAT740_LOCUS6146</name>
</gene>
<dbReference type="EMBL" id="CAJNOR010000276">
    <property type="protein sequence ID" value="CAF0864114.1"/>
    <property type="molecule type" value="Genomic_DNA"/>
</dbReference>